<dbReference type="AlphaFoldDB" id="A0AA38H2E4"/>
<accession>A0AA38H2E4</accession>
<dbReference type="InterPro" id="IPR002587">
    <property type="entry name" value="Myo-inos-1-P_Synthase"/>
</dbReference>
<keyword evidence="13" id="KW-0594">Phospholipid biosynthesis</keyword>
<evidence type="ECO:0000256" key="18">
    <source>
        <dbReference type="SAM" id="MobiDB-lite"/>
    </source>
</evidence>
<comment type="caution">
    <text evidence="20">The sequence shown here is derived from an EMBL/GenBank/DDBJ whole genome shotgun (WGS) entry which is preliminary data.</text>
</comment>
<dbReference type="SUPFAM" id="SSF51735">
    <property type="entry name" value="NAD(P)-binding Rossmann-fold domains"/>
    <property type="match status" value="1"/>
</dbReference>
<dbReference type="GO" id="GO:0006021">
    <property type="term" value="P:inositol biosynthetic process"/>
    <property type="evidence" value="ECO:0007669"/>
    <property type="project" value="UniProtKB-KW"/>
</dbReference>
<dbReference type="InterPro" id="IPR013021">
    <property type="entry name" value="Myo-inos-1-P_Synthase_GAPDH"/>
</dbReference>
<evidence type="ECO:0000256" key="12">
    <source>
        <dbReference type="ARBA" id="ARBA00023098"/>
    </source>
</evidence>
<keyword evidence="10" id="KW-0398">Inositol biosynthesis</keyword>
<evidence type="ECO:0000256" key="13">
    <source>
        <dbReference type="ARBA" id="ARBA00023209"/>
    </source>
</evidence>
<evidence type="ECO:0000313" key="21">
    <source>
        <dbReference type="Proteomes" id="UP001164286"/>
    </source>
</evidence>
<reference evidence="20" key="1">
    <citation type="journal article" date="2022" name="G3 (Bethesda)">
        <title>High quality genome of the basidiomycete yeast Dioszegia hungarica PDD-24b-2 isolated from cloud water.</title>
        <authorList>
            <person name="Jarrige D."/>
            <person name="Haridas S."/>
            <person name="Bleykasten-Grosshans C."/>
            <person name="Joly M."/>
            <person name="Nadalig T."/>
            <person name="Sancelme M."/>
            <person name="Vuilleumier S."/>
            <person name="Grigoriev I.V."/>
            <person name="Amato P."/>
            <person name="Bringel F."/>
        </authorList>
    </citation>
    <scope>NUCLEOTIDE SEQUENCE</scope>
    <source>
        <strain evidence="20">PDD-24b-2</strain>
    </source>
</reference>
<feature type="region of interest" description="Disordered" evidence="18">
    <location>
        <begin position="1"/>
        <end position="25"/>
    </location>
</feature>
<dbReference type="Gene3D" id="3.40.50.720">
    <property type="entry name" value="NAD(P)-binding Rossmann-like Domain"/>
    <property type="match status" value="2"/>
</dbReference>
<evidence type="ECO:0000256" key="11">
    <source>
        <dbReference type="ARBA" id="ARBA00023027"/>
    </source>
</evidence>
<evidence type="ECO:0000256" key="3">
    <source>
        <dbReference type="ARBA" id="ARBA00004496"/>
    </source>
</evidence>
<dbReference type="FunFam" id="3.40.50.720:FF:000069">
    <property type="entry name" value="Inositol-3-phosphate synthase 1"/>
    <property type="match status" value="1"/>
</dbReference>
<dbReference type="RefSeq" id="XP_052942437.1">
    <property type="nucleotide sequence ID" value="XM_053091358.1"/>
</dbReference>
<keyword evidence="9" id="KW-0444">Lipid biosynthesis</keyword>
<keyword evidence="14" id="KW-0413">Isomerase</keyword>
<protein>
    <recommendedName>
        <fullName evidence="17">Inositol-3-phosphate synthase</fullName>
        <ecNumber evidence="7">5.5.1.4</ecNumber>
    </recommendedName>
    <alternativeName>
        <fullName evidence="16">Myo-inositol 1-phosphate synthase</fullName>
    </alternativeName>
</protein>
<dbReference type="Proteomes" id="UP001164286">
    <property type="component" value="Unassembled WGS sequence"/>
</dbReference>
<keyword evidence="15" id="KW-1208">Phospholipid metabolism</keyword>
<dbReference type="Pfam" id="PF07994">
    <property type="entry name" value="NAD_binding_5"/>
    <property type="match status" value="1"/>
</dbReference>
<evidence type="ECO:0000256" key="10">
    <source>
        <dbReference type="ARBA" id="ARBA00022550"/>
    </source>
</evidence>
<evidence type="ECO:0000259" key="19">
    <source>
        <dbReference type="Pfam" id="PF01658"/>
    </source>
</evidence>
<sequence length="577" mass="63030">MSPTALNPDEAKGHHDSFTLPAVRNGHGGFKAEEVHASAARAPEGGRFRVESENTTYEADGIRSRFVDRGAEVIRGEDGKYTVKKTETAYEFFTKSRVGKVGLLLVGLGGNNGTTTLATHLANKHNISWHTKSGVQTPNYIGSLVRASTVRLGTDSETGKDVHIPMGDMLPMVHPDDFVIGGWDISGMRMDKAMERAQVLDWDLQRQLGVYMKDIKPMPGIYYPDFIAANQADRADNLLPGSDKQAHLEHLRSDIRGFKATHDLDNLVVLWTANTERYAEIIPGVNDTADNLLAAIKASHDEVSPSTIFAVAAILEGVPFINGSPQNTFVPGCMELAERHQSFIGGDDFKSGQTKVKSVLAEFLVNAGIKPLSIASYNHLGNNDGKNLSSHAQFRSKEISKSSVVDDMVAANPILYKTAAQLTAKTGEVHKKGEHPDHIVVIKHVPAVGDSKRAIDEYYSELLMGGRNVMNIFNECEDSLLATPLIFDLAILAELLTRITYRQLPAPNAAETETETEFKPLYSVLSLLSFMLKAPLVKPGTDVVNSLNRQRNGLEAFLKACVGLEGSGDLMLNTRVW</sequence>
<dbReference type="FunFam" id="3.30.360.10:FF:000055">
    <property type="entry name" value="Putative myo-inositol-1-phosphate synthase"/>
    <property type="match status" value="1"/>
</dbReference>
<evidence type="ECO:0000256" key="14">
    <source>
        <dbReference type="ARBA" id="ARBA00023235"/>
    </source>
</evidence>
<dbReference type="FunFam" id="3.40.50.720:FF:000334">
    <property type="entry name" value="Inositol-3-phosphate synthase"/>
    <property type="match status" value="1"/>
</dbReference>
<dbReference type="PANTHER" id="PTHR11510">
    <property type="entry name" value="MYO-INOSITOL-1 PHOSPHATE SYNTHASE"/>
    <property type="match status" value="1"/>
</dbReference>
<keyword evidence="12" id="KW-0443">Lipid metabolism</keyword>
<dbReference type="GO" id="GO:0004512">
    <property type="term" value="F:inositol-3-phosphate synthase activity"/>
    <property type="evidence" value="ECO:0007669"/>
    <property type="project" value="UniProtKB-EC"/>
</dbReference>
<comment type="subcellular location">
    <subcellularLocation>
        <location evidence="3">Cytoplasm</location>
    </subcellularLocation>
</comment>
<evidence type="ECO:0000256" key="17">
    <source>
        <dbReference type="ARBA" id="ARBA00070063"/>
    </source>
</evidence>
<keyword evidence="21" id="KW-1185">Reference proteome</keyword>
<evidence type="ECO:0000256" key="16">
    <source>
        <dbReference type="ARBA" id="ARBA00032949"/>
    </source>
</evidence>
<keyword evidence="8" id="KW-0963">Cytoplasm</keyword>
<evidence type="ECO:0000256" key="2">
    <source>
        <dbReference type="ARBA" id="ARBA00001911"/>
    </source>
</evidence>
<evidence type="ECO:0000256" key="8">
    <source>
        <dbReference type="ARBA" id="ARBA00022490"/>
    </source>
</evidence>
<evidence type="ECO:0000313" key="20">
    <source>
        <dbReference type="EMBL" id="KAI9632660.1"/>
    </source>
</evidence>
<dbReference type="GO" id="GO:0008654">
    <property type="term" value="P:phospholipid biosynthetic process"/>
    <property type="evidence" value="ECO:0007669"/>
    <property type="project" value="UniProtKB-KW"/>
</dbReference>
<feature type="domain" description="Myo-inositol-1-phosphate synthase GAPDH-like" evidence="19">
    <location>
        <begin position="352"/>
        <end position="479"/>
    </location>
</feature>
<dbReference type="EC" id="5.5.1.4" evidence="7"/>
<evidence type="ECO:0000256" key="15">
    <source>
        <dbReference type="ARBA" id="ARBA00023264"/>
    </source>
</evidence>
<dbReference type="PIRSF" id="PIRSF015578">
    <property type="entry name" value="Myoinos-ppht_syn"/>
    <property type="match status" value="1"/>
</dbReference>
<dbReference type="InterPro" id="IPR036291">
    <property type="entry name" value="NAD(P)-bd_dom_sf"/>
</dbReference>
<evidence type="ECO:0000256" key="4">
    <source>
        <dbReference type="ARBA" id="ARBA00005117"/>
    </source>
</evidence>
<comment type="subunit">
    <text evidence="6">Homotetramer.</text>
</comment>
<gene>
    <name evidence="20" type="ORF">MKK02DRAFT_40966</name>
</gene>
<evidence type="ECO:0000256" key="6">
    <source>
        <dbReference type="ARBA" id="ARBA00011881"/>
    </source>
</evidence>
<dbReference type="Pfam" id="PF01658">
    <property type="entry name" value="Inos-1-P_synth"/>
    <property type="match status" value="1"/>
</dbReference>
<evidence type="ECO:0000256" key="1">
    <source>
        <dbReference type="ARBA" id="ARBA00000113"/>
    </source>
</evidence>
<name>A0AA38H2E4_9TREE</name>
<organism evidence="20 21">
    <name type="scientific">Dioszegia hungarica</name>
    <dbReference type="NCBI Taxonomy" id="4972"/>
    <lineage>
        <taxon>Eukaryota</taxon>
        <taxon>Fungi</taxon>
        <taxon>Dikarya</taxon>
        <taxon>Basidiomycota</taxon>
        <taxon>Agaricomycotina</taxon>
        <taxon>Tremellomycetes</taxon>
        <taxon>Tremellales</taxon>
        <taxon>Bulleribasidiaceae</taxon>
        <taxon>Dioszegia</taxon>
    </lineage>
</organism>
<dbReference type="EMBL" id="JAKWFO010000014">
    <property type="protein sequence ID" value="KAI9632660.1"/>
    <property type="molecule type" value="Genomic_DNA"/>
</dbReference>
<dbReference type="GeneID" id="77730563"/>
<evidence type="ECO:0000256" key="7">
    <source>
        <dbReference type="ARBA" id="ARBA00012125"/>
    </source>
</evidence>
<evidence type="ECO:0000256" key="9">
    <source>
        <dbReference type="ARBA" id="ARBA00022516"/>
    </source>
</evidence>
<comment type="pathway">
    <text evidence="4">Polyol metabolism; myo-inositol biosynthesis; myo-inositol from D-glucose 6-phosphate: step 1/2.</text>
</comment>
<comment type="catalytic activity">
    <reaction evidence="1">
        <text>D-glucose 6-phosphate = 1D-myo-inositol 3-phosphate</text>
        <dbReference type="Rhea" id="RHEA:10716"/>
        <dbReference type="ChEBI" id="CHEBI:58401"/>
        <dbReference type="ChEBI" id="CHEBI:61548"/>
        <dbReference type="EC" id="5.5.1.4"/>
    </reaction>
</comment>
<keyword evidence="11" id="KW-0520">NAD</keyword>
<dbReference type="SUPFAM" id="SSF55347">
    <property type="entry name" value="Glyceraldehyde-3-phosphate dehydrogenase-like, C-terminal domain"/>
    <property type="match status" value="1"/>
</dbReference>
<proteinExistence type="inferred from homology"/>
<dbReference type="GO" id="GO:0005737">
    <property type="term" value="C:cytoplasm"/>
    <property type="evidence" value="ECO:0007669"/>
    <property type="project" value="UniProtKB-SubCell"/>
</dbReference>
<comment type="similarity">
    <text evidence="5">Belongs to the myo-inositol 1-phosphate synthase family.</text>
</comment>
<evidence type="ECO:0000256" key="5">
    <source>
        <dbReference type="ARBA" id="ARBA00010813"/>
    </source>
</evidence>
<comment type="cofactor">
    <cofactor evidence="2">
        <name>NAD(+)</name>
        <dbReference type="ChEBI" id="CHEBI:57540"/>
    </cofactor>
</comment>